<sequence length="202" mass="22770">MAFFFSPSFPIPLQSPSNLSFHPSSSSSKEILKSPSLLWNVLPVVLILPLHLPTDLFFSHNTSSTAPNLVLQSDRSGVCICVWGSLVMTRERSHRRRWKRKRGGAMAELIPQSSPFHIHQSSIKQPRFDLLSLLDSSESLFFFFEKTMSGRGKCGKGLGKGGAKRHNCKKARVFDSILQFLLGKGQQWPRQGRNQEAQPHRN</sequence>
<dbReference type="Proteomes" id="UP000197138">
    <property type="component" value="Unassembled WGS sequence"/>
</dbReference>
<organism evidence="1 2">
    <name type="scientific">Punica granatum</name>
    <name type="common">Pomegranate</name>
    <dbReference type="NCBI Taxonomy" id="22663"/>
    <lineage>
        <taxon>Eukaryota</taxon>
        <taxon>Viridiplantae</taxon>
        <taxon>Streptophyta</taxon>
        <taxon>Embryophyta</taxon>
        <taxon>Tracheophyta</taxon>
        <taxon>Spermatophyta</taxon>
        <taxon>Magnoliopsida</taxon>
        <taxon>eudicotyledons</taxon>
        <taxon>Gunneridae</taxon>
        <taxon>Pentapetalae</taxon>
        <taxon>rosids</taxon>
        <taxon>malvids</taxon>
        <taxon>Myrtales</taxon>
        <taxon>Lythraceae</taxon>
        <taxon>Punica</taxon>
    </lineage>
</organism>
<reference evidence="2" key="1">
    <citation type="journal article" date="2017" name="Plant J.">
        <title>The pomegranate (Punica granatum L.) genome and the genomics of punicalagin biosynthesis.</title>
        <authorList>
            <person name="Qin G."/>
            <person name="Xu C."/>
            <person name="Ming R."/>
            <person name="Tang H."/>
            <person name="Guyot R."/>
            <person name="Kramer E.M."/>
            <person name="Hu Y."/>
            <person name="Yi X."/>
            <person name="Qi Y."/>
            <person name="Xu X."/>
            <person name="Gao Z."/>
            <person name="Pan H."/>
            <person name="Jian J."/>
            <person name="Tian Y."/>
            <person name="Yue Z."/>
            <person name="Xu Y."/>
        </authorList>
    </citation>
    <scope>NUCLEOTIDE SEQUENCE [LARGE SCALE GENOMIC DNA]</scope>
    <source>
        <strain evidence="2">cv. Dabenzi</strain>
    </source>
</reference>
<dbReference type="GO" id="GO:0003677">
    <property type="term" value="F:DNA binding"/>
    <property type="evidence" value="ECO:0007669"/>
    <property type="project" value="InterPro"/>
</dbReference>
<evidence type="ECO:0000313" key="1">
    <source>
        <dbReference type="EMBL" id="OWM74326.1"/>
    </source>
</evidence>
<dbReference type="AlphaFoldDB" id="A0A218WNV9"/>
<dbReference type="PROSITE" id="PS00047">
    <property type="entry name" value="HISTONE_H4"/>
    <property type="match status" value="1"/>
</dbReference>
<evidence type="ECO:0000313" key="2">
    <source>
        <dbReference type="Proteomes" id="UP000197138"/>
    </source>
</evidence>
<proteinExistence type="predicted"/>
<name>A0A218WNV9_PUNGR</name>
<gene>
    <name evidence="1" type="ORF">CDL15_Pgr013230</name>
</gene>
<accession>A0A218WNV9</accession>
<dbReference type="GO" id="GO:0000786">
    <property type="term" value="C:nucleosome"/>
    <property type="evidence" value="ECO:0007669"/>
    <property type="project" value="InterPro"/>
</dbReference>
<dbReference type="InterPro" id="IPR019809">
    <property type="entry name" value="Histone_H4_CS"/>
</dbReference>
<protein>
    <submittedName>
        <fullName evidence="1">Uncharacterized protein</fullName>
    </submittedName>
</protein>
<dbReference type="EMBL" id="MTKT01003779">
    <property type="protein sequence ID" value="OWM74326.1"/>
    <property type="molecule type" value="Genomic_DNA"/>
</dbReference>
<comment type="caution">
    <text evidence="1">The sequence shown here is derived from an EMBL/GenBank/DDBJ whole genome shotgun (WGS) entry which is preliminary data.</text>
</comment>